<dbReference type="Proteomes" id="UP001628179">
    <property type="component" value="Unassembled WGS sequence"/>
</dbReference>
<reference evidence="3 4" key="1">
    <citation type="submission" date="2024-09" db="EMBL/GenBank/DDBJ databases">
        <title>Itraconazole resistance in Madurella fahalii resulting from another homologue of gene encoding cytochrome P450 14-alpha sterol demethylase (CYP51).</title>
        <authorList>
            <person name="Yoshioka I."/>
            <person name="Fahal A.H."/>
            <person name="Kaneko S."/>
            <person name="Yaguchi T."/>
        </authorList>
    </citation>
    <scope>NUCLEOTIDE SEQUENCE [LARGE SCALE GENOMIC DNA]</scope>
    <source>
        <strain evidence="3 4">IFM 68171</strain>
    </source>
</reference>
<gene>
    <name evidence="3" type="ORF">MFIFM68171_07092</name>
</gene>
<evidence type="ECO:0000256" key="2">
    <source>
        <dbReference type="SAM" id="MobiDB-lite"/>
    </source>
</evidence>
<sequence length="403" mass="45814">MPNHPKDDLLATRNAWILEDAHIHRVTHVESAYPGQDRRAPAPALNAKTPASDRLDCGLTSHEEAAINAAILASCDQERRHRAMLEQRRLEAEHLESARLAEEALESERDAALRRAQALEESLCKTRRERALAEHAAKEDAVRKAEIWIEIQKQKEREREMEKKIAALREKEAKTLRGLEEVAVARAVKDSIQIETARMIAEQKEKMRILREREREAYKCQAERLKQLQRAAGKGMEGQERDGFGDVVGGLGWNFSSSQRRLVNAQTFVENGWKTTGALCTTATSGPRKEAGRNGTAQQTPGRSRRNGIDSPGLGEFPPKTGIHLRDVGLDTDTHLFRRWDRGVDLNRLGEDEAAVWRDEREDGRHWSGATTERWETIIRQEGDGQDGCRRYREVARFGRRFI</sequence>
<dbReference type="EMBL" id="BAAFSV010000004">
    <property type="protein sequence ID" value="GAB1316882.1"/>
    <property type="molecule type" value="Genomic_DNA"/>
</dbReference>
<organism evidence="3 4">
    <name type="scientific">Madurella fahalii</name>
    <dbReference type="NCBI Taxonomy" id="1157608"/>
    <lineage>
        <taxon>Eukaryota</taxon>
        <taxon>Fungi</taxon>
        <taxon>Dikarya</taxon>
        <taxon>Ascomycota</taxon>
        <taxon>Pezizomycotina</taxon>
        <taxon>Sordariomycetes</taxon>
        <taxon>Sordariomycetidae</taxon>
        <taxon>Sordariales</taxon>
        <taxon>Sordariales incertae sedis</taxon>
        <taxon>Madurella</taxon>
    </lineage>
</organism>
<protein>
    <submittedName>
        <fullName evidence="3">Uncharacterized protein</fullName>
    </submittedName>
</protein>
<accession>A0ABQ0GGI1</accession>
<evidence type="ECO:0000313" key="4">
    <source>
        <dbReference type="Proteomes" id="UP001628179"/>
    </source>
</evidence>
<dbReference type="GeneID" id="98177835"/>
<feature type="coiled-coil region" evidence="1">
    <location>
        <begin position="95"/>
        <end position="122"/>
    </location>
</feature>
<dbReference type="RefSeq" id="XP_070918613.1">
    <property type="nucleotide sequence ID" value="XM_071062512.1"/>
</dbReference>
<name>A0ABQ0GGI1_9PEZI</name>
<evidence type="ECO:0000313" key="3">
    <source>
        <dbReference type="EMBL" id="GAB1316882.1"/>
    </source>
</evidence>
<comment type="caution">
    <text evidence="3">The sequence shown here is derived from an EMBL/GenBank/DDBJ whole genome shotgun (WGS) entry which is preliminary data.</text>
</comment>
<feature type="region of interest" description="Disordered" evidence="2">
    <location>
        <begin position="280"/>
        <end position="321"/>
    </location>
</feature>
<keyword evidence="4" id="KW-1185">Reference proteome</keyword>
<evidence type="ECO:0000256" key="1">
    <source>
        <dbReference type="SAM" id="Coils"/>
    </source>
</evidence>
<proteinExistence type="predicted"/>
<keyword evidence="1" id="KW-0175">Coiled coil</keyword>